<evidence type="ECO:0000313" key="1">
    <source>
        <dbReference type="EMBL" id="KUM48088.1"/>
    </source>
</evidence>
<comment type="caution">
    <text evidence="1">The sequence shown here is derived from an EMBL/GenBank/DDBJ whole genome shotgun (WGS) entry which is preliminary data.</text>
</comment>
<keyword evidence="1" id="KW-0496">Mitochondrion</keyword>
<name>A0A101LZI3_PICGL</name>
<sequence length="86" mass="10032">MEGVILISRLFHVGQEIPRVENDLRECRELLAAFWEHLPPVEEDVIIERMHTILHNISYLTNRKRALHEEQQALIIQAVTFACGET</sequence>
<dbReference type="PANTHER" id="PTHR36344:SF1">
    <property type="entry name" value="RX N-TERMINAL DOMAIN-CONTAINING PROTEIN"/>
    <property type="match status" value="1"/>
</dbReference>
<proteinExistence type="predicted"/>
<geneLocation type="mitochondrion" evidence="1"/>
<dbReference type="PANTHER" id="PTHR36344">
    <property type="entry name" value="RX N-TERMINAL DOMAIN-CONTAINING PROTEIN"/>
    <property type="match status" value="1"/>
</dbReference>
<dbReference type="AlphaFoldDB" id="A0A101LZI3"/>
<reference evidence="1" key="1">
    <citation type="journal article" date="2015" name="Genome Biol. Evol.">
        <title>Organellar Genomes of White Spruce (Picea glauca): Assembly and Annotation.</title>
        <authorList>
            <person name="Jackman S.D."/>
            <person name="Warren R.L."/>
            <person name="Gibb E.A."/>
            <person name="Vandervalk B.P."/>
            <person name="Mohamadi H."/>
            <person name="Chu J."/>
            <person name="Raymond A."/>
            <person name="Pleasance S."/>
            <person name="Coope R."/>
            <person name="Wildung M.R."/>
            <person name="Ritland C.E."/>
            <person name="Bousquet J."/>
            <person name="Jones S.J."/>
            <person name="Bohlmann J."/>
            <person name="Birol I."/>
        </authorList>
    </citation>
    <scope>NUCLEOTIDE SEQUENCE [LARGE SCALE GENOMIC DNA]</scope>
    <source>
        <tissue evidence="1">Flushing bud</tissue>
    </source>
</reference>
<organism evidence="1">
    <name type="scientific">Picea glauca</name>
    <name type="common">White spruce</name>
    <name type="synonym">Pinus glauca</name>
    <dbReference type="NCBI Taxonomy" id="3330"/>
    <lineage>
        <taxon>Eukaryota</taxon>
        <taxon>Viridiplantae</taxon>
        <taxon>Streptophyta</taxon>
        <taxon>Embryophyta</taxon>
        <taxon>Tracheophyta</taxon>
        <taxon>Spermatophyta</taxon>
        <taxon>Pinopsida</taxon>
        <taxon>Pinidae</taxon>
        <taxon>Conifers I</taxon>
        <taxon>Pinales</taxon>
        <taxon>Pinaceae</taxon>
        <taxon>Picea</taxon>
    </lineage>
</organism>
<dbReference type="EMBL" id="LKAM01000006">
    <property type="protein sequence ID" value="KUM48088.1"/>
    <property type="molecule type" value="Genomic_DNA"/>
</dbReference>
<accession>A0A101LZI3</accession>
<protein>
    <submittedName>
        <fullName evidence="1">Uncharacterized protein</fullName>
    </submittedName>
</protein>
<gene>
    <name evidence="1" type="ORF">ABT39_MTgene5084</name>
</gene>